<dbReference type="EMBL" id="RBKS01000001">
    <property type="protein sequence ID" value="RKR74776.1"/>
    <property type="molecule type" value="Genomic_DNA"/>
</dbReference>
<keyword evidence="2" id="KW-1185">Reference proteome</keyword>
<accession>A0A495II46</accession>
<name>A0A495II46_9MICO</name>
<proteinExistence type="predicted"/>
<dbReference type="AlphaFoldDB" id="A0A495II46"/>
<evidence type="ECO:0000313" key="2">
    <source>
        <dbReference type="Proteomes" id="UP000280008"/>
    </source>
</evidence>
<organism evidence="1 2">
    <name type="scientific">Frondihabitans australicus</name>
    <dbReference type="NCBI Taxonomy" id="386892"/>
    <lineage>
        <taxon>Bacteria</taxon>
        <taxon>Bacillati</taxon>
        <taxon>Actinomycetota</taxon>
        <taxon>Actinomycetes</taxon>
        <taxon>Micrococcales</taxon>
        <taxon>Microbacteriaceae</taxon>
        <taxon>Frondihabitans</taxon>
    </lineage>
</organism>
<gene>
    <name evidence="1" type="ORF">C8E83_1905</name>
</gene>
<dbReference type="OrthoDB" id="5020792at2"/>
<comment type="caution">
    <text evidence="1">The sequence shown here is derived from an EMBL/GenBank/DDBJ whole genome shotgun (WGS) entry which is preliminary data.</text>
</comment>
<evidence type="ECO:0000313" key="1">
    <source>
        <dbReference type="EMBL" id="RKR74776.1"/>
    </source>
</evidence>
<dbReference type="RefSeq" id="WP_121369651.1">
    <property type="nucleotide sequence ID" value="NZ_RBKS01000001.1"/>
</dbReference>
<reference evidence="1 2" key="1">
    <citation type="submission" date="2018-10" db="EMBL/GenBank/DDBJ databases">
        <title>Sequencing the genomes of 1000 actinobacteria strains.</title>
        <authorList>
            <person name="Klenk H.-P."/>
        </authorList>
    </citation>
    <scope>NUCLEOTIDE SEQUENCE [LARGE SCALE GENOMIC DNA]</scope>
    <source>
        <strain evidence="1 2">DSM 17894</strain>
    </source>
</reference>
<dbReference type="Proteomes" id="UP000280008">
    <property type="component" value="Unassembled WGS sequence"/>
</dbReference>
<sequence length="69" mass="7090">MSRIDIVYDGRAYSLAGVDLEELEGRILSASNGGPAVGLRVNEGEGTVRGVDLLINANTGVSLAAISTD</sequence>
<protein>
    <submittedName>
        <fullName evidence="1">Uncharacterized protein</fullName>
    </submittedName>
</protein>